<comment type="caution">
    <text evidence="3">The sequence shown here is derived from an EMBL/GenBank/DDBJ whole genome shotgun (WGS) entry which is preliminary data.</text>
</comment>
<dbReference type="InterPro" id="IPR002347">
    <property type="entry name" value="SDR_fam"/>
</dbReference>
<evidence type="ECO:0000256" key="1">
    <source>
        <dbReference type="ARBA" id="ARBA00006484"/>
    </source>
</evidence>
<dbReference type="AlphaFoldDB" id="A0A0F5FQG4"/>
<dbReference type="Pfam" id="PF13561">
    <property type="entry name" value="adh_short_C2"/>
    <property type="match status" value="1"/>
</dbReference>
<evidence type="ECO:0000313" key="4">
    <source>
        <dbReference type="Proteomes" id="UP000033632"/>
    </source>
</evidence>
<dbReference type="GO" id="GO:0016616">
    <property type="term" value="F:oxidoreductase activity, acting on the CH-OH group of donors, NAD or NADP as acceptor"/>
    <property type="evidence" value="ECO:0007669"/>
    <property type="project" value="UniProtKB-ARBA"/>
</dbReference>
<evidence type="ECO:0000313" key="3">
    <source>
        <dbReference type="EMBL" id="KKB11053.1"/>
    </source>
</evidence>
<sequence length="269" mass="28008">MTGAVLVTGGAGGIGRAIARRLVTDGYAVVLADRDRAAGEAAAREIGCEFEEIDIASETSVMAGVAAIARRHERLHGAVNCAGIHMQALVVETSLADWDRIQAVNSRGTFLVCREAARLMARQGEGRIVNVVTKLGFGNPFSAAYIASKNAVWGLTQCLAIEMASSGVLVNAIAPGHVGPGTGMEAAFRAKAEKLGKSWEDFEADVVRTIPLGRWCRPEDVASGVSWLMGPETGFVTGELINITGGFQAYAAAPDADAVREAAARGPGA</sequence>
<dbReference type="STRING" id="443610.VE25_14830"/>
<dbReference type="PRINTS" id="PR00081">
    <property type="entry name" value="GDHRDH"/>
</dbReference>
<name>A0A0F5FQG4_9HYPH</name>
<dbReference type="InterPro" id="IPR057326">
    <property type="entry name" value="KR_dom"/>
</dbReference>
<reference evidence="3 4" key="1">
    <citation type="submission" date="2015-03" db="EMBL/GenBank/DDBJ databases">
        <authorList>
            <person name="Hassan Y.I."/>
            <person name="Lepp D."/>
            <person name="Li X.-Z."/>
            <person name="Zhou T."/>
        </authorList>
    </citation>
    <scope>NUCLEOTIDE SEQUENCE [LARGE SCALE GENOMIC DNA]</scope>
    <source>
        <strain evidence="3 4">BD-c194</strain>
    </source>
</reference>
<dbReference type="PANTHER" id="PTHR42760">
    <property type="entry name" value="SHORT-CHAIN DEHYDROGENASES/REDUCTASES FAMILY MEMBER"/>
    <property type="match status" value="1"/>
</dbReference>
<dbReference type="OrthoDB" id="198783at2"/>
<feature type="domain" description="Ketoreductase" evidence="2">
    <location>
        <begin position="3"/>
        <end position="171"/>
    </location>
</feature>
<protein>
    <recommendedName>
        <fullName evidence="2">Ketoreductase domain-containing protein</fullName>
    </recommendedName>
</protein>
<gene>
    <name evidence="3" type="ORF">VE25_14830</name>
</gene>
<dbReference type="EMBL" id="JZEX01000124">
    <property type="protein sequence ID" value="KKB11053.1"/>
    <property type="molecule type" value="Genomic_DNA"/>
</dbReference>
<dbReference type="PATRIC" id="fig|443610.3.peg.1236"/>
<proteinExistence type="inferred from homology"/>
<dbReference type="InterPro" id="IPR036291">
    <property type="entry name" value="NAD(P)-bd_dom_sf"/>
</dbReference>
<accession>A0A0F5FQG4</accession>
<dbReference type="SUPFAM" id="SSF51735">
    <property type="entry name" value="NAD(P)-binding Rossmann-fold domains"/>
    <property type="match status" value="1"/>
</dbReference>
<keyword evidence="4" id="KW-1185">Reference proteome</keyword>
<dbReference type="Proteomes" id="UP000033632">
    <property type="component" value="Unassembled WGS sequence"/>
</dbReference>
<dbReference type="PRINTS" id="PR00080">
    <property type="entry name" value="SDRFAMILY"/>
</dbReference>
<evidence type="ECO:0000259" key="2">
    <source>
        <dbReference type="SMART" id="SM00822"/>
    </source>
</evidence>
<dbReference type="Gene3D" id="3.40.50.720">
    <property type="entry name" value="NAD(P)-binding Rossmann-like Domain"/>
    <property type="match status" value="1"/>
</dbReference>
<dbReference type="SMART" id="SM00822">
    <property type="entry name" value="PKS_KR"/>
    <property type="match status" value="1"/>
</dbReference>
<comment type="similarity">
    <text evidence="1">Belongs to the short-chain dehydrogenases/reductases (SDR) family.</text>
</comment>
<dbReference type="FunFam" id="3.40.50.720:FF:000084">
    <property type="entry name" value="Short-chain dehydrogenase reductase"/>
    <property type="match status" value="1"/>
</dbReference>
<dbReference type="RefSeq" id="WP_046109412.1">
    <property type="nucleotide sequence ID" value="NZ_JZEX01000124.1"/>
</dbReference>
<organism evidence="3 4">
    <name type="scientific">Devosia geojensis</name>
    <dbReference type="NCBI Taxonomy" id="443610"/>
    <lineage>
        <taxon>Bacteria</taxon>
        <taxon>Pseudomonadati</taxon>
        <taxon>Pseudomonadota</taxon>
        <taxon>Alphaproteobacteria</taxon>
        <taxon>Hyphomicrobiales</taxon>
        <taxon>Devosiaceae</taxon>
        <taxon>Devosia</taxon>
    </lineage>
</organism>